<evidence type="ECO:0000256" key="2">
    <source>
        <dbReference type="ARBA" id="ARBA00022692"/>
    </source>
</evidence>
<dbReference type="Proteomes" id="UP000264231">
    <property type="component" value="Chromosome"/>
</dbReference>
<gene>
    <name evidence="7" type="ORF">A7978_04030</name>
</gene>
<protein>
    <recommendedName>
        <fullName evidence="6">Translocation and assembly module TamB C-terminal domain-containing protein</fullName>
    </recommendedName>
</protein>
<accession>A0A172XCG9</accession>
<sequence length="1462" mass="167641">MNLFFIRNKIALSFIFSMIVFVSILVIFILFIQAQVYSARFFIMNYLESKTGFKIKYDKIAPYFLSSIKIDNLELSLNDKDTILMNTVKVNLDLFKLLLGDKNIILDIFVRGSTLNFDLNDFKFLDPQSAHSRTLKLDDDSTNHAIFGKMFNFFDSLHMHLEDINMNFKLSSDKFLKFQIKSFALKTIDDDFLFSFIVDFSSLAVLNPNVSHKNILDSTFYFEGKFKKELEDGYINFSFLKLHTSYFDLLEQGFQINYSKGNIEIFNILRENLDFNLKYDFNKKFLRLDALFFDVNLVNWISFNENLSDYKDYLDTNLNGQLAFSYDFKDKDLRYAFLLNSSSNANMVNKEIQGLKVQIKGNEAVVDVQNAFVKLKRGFIGYKGYYSLKDLVPIGRLDFRSAKIFNFKDINGHLNFSKRNQKFCVKSDDFRVGRLKIRDLNMKTSFAQDRIYVNYLLSFANNNSKISLKGDFNKENFNLNLGVKEFPMLFLKDVLPETFITKVIPEYFLSGKYLNLTSDFDLNTVDYTKSKLNSLNFVVLSKLDDFNLMFNASGEKNIYTVNYFNYSNGDYNVNSNFLIQLFDDSFKINTEFNYLNRNYPLYFELNFKDRYANLKLSPRSKVSLTYSDSSIVYFFDINDFCLYNGDSEILLNVNSLGNYQRMNDDLNVKITKFKLGKIAGNPAYNFNFSFEGLYKDKQVSLSNIRFINGVSNLQGQGHFNLNDKLSGNLNLFSHVNSERYFFGVDSNEDGSYFVGRFQGFNFNNLKFFSFLNGNINGNFILSFKDSDLFNYSLSAYLETNDLSLVGVPTYCSLNLGLVDNNLNIYNIKASQNEREILTGNFRYDIKNSIGISNLNVNSKLFSSSVNASFQKFENKTEEEFGILKSETDGEIALRGLRYKDKDLSDLTIEFKSNPERFIMSSIEYDLFSCLYEYNDGNFDIRLNDYLPFSFVASGNIFGDKITSNIQDIKFDSKLITKDLLGSKTFFNIKDHFVLYDLNVIGRLDVDGDLYNPNLNGEFEVVHGLVSSEYLKMSRQYGKSRILELINVPVIIKDNNIIIENKFNLDYYSDVNVAAHLNLNFLSDSIVDYYKIDIGVSGSSGVPIKFDKVTINFVGHASGDFFIEGNSEEIMFRGELNVSNAWIYLLENSIVDLLIDPYKRSKKVGASDVSSKGLDVVTDLKINFDSNVAFHWPDNKISFLNAIIARGNKLEVKSDTKTDDFILKGDLNVASGSFNYHNKQFVFRGGSYISFNENKNKFDPWVKAEATNVIKDGNENLLITMSIDGPLSLWNLSFSSYPVRTEQEIKYLLSSAIIGGEHGLQSAGTNTAEMALGLASDILVDLIVQPIEDYIRSVLKLDLLSIKTDILRNAIGILGSTTTFAGVLDKTNVKVGKYIIDGVFAKAGFGFLKEEVTPLSQNLNFSINFGLELDSPFFFVDYIFDYNFMKYGHGIGNQISIFWKFKY</sequence>
<dbReference type="RefSeq" id="WP_119024280.1">
    <property type="nucleotide sequence ID" value="NZ_CP015629.1"/>
</dbReference>
<dbReference type="InterPro" id="IPR007452">
    <property type="entry name" value="TamB_C"/>
</dbReference>
<name>A0A172XCG9_BORTU</name>
<dbReference type="EMBL" id="CP015629">
    <property type="protein sequence ID" value="ANF34242.1"/>
    <property type="molecule type" value="Genomic_DNA"/>
</dbReference>
<feature type="transmembrane region" description="Helical" evidence="5">
    <location>
        <begin position="12"/>
        <end position="32"/>
    </location>
</feature>
<keyword evidence="2 5" id="KW-0812">Transmembrane</keyword>
<keyword evidence="4 5" id="KW-0472">Membrane</keyword>
<keyword evidence="3 5" id="KW-1133">Transmembrane helix</keyword>
<evidence type="ECO:0000256" key="5">
    <source>
        <dbReference type="SAM" id="Phobius"/>
    </source>
</evidence>
<evidence type="ECO:0000256" key="4">
    <source>
        <dbReference type="ARBA" id="ARBA00023136"/>
    </source>
</evidence>
<dbReference type="GO" id="GO:0005886">
    <property type="term" value="C:plasma membrane"/>
    <property type="evidence" value="ECO:0007669"/>
    <property type="project" value="InterPro"/>
</dbReference>
<comment type="subcellular location">
    <subcellularLocation>
        <location evidence="1">Membrane</location>
        <topology evidence="1">Single-pass membrane protein</topology>
    </subcellularLocation>
</comment>
<dbReference type="GO" id="GO:0009306">
    <property type="term" value="P:protein secretion"/>
    <property type="evidence" value="ECO:0007669"/>
    <property type="project" value="InterPro"/>
</dbReference>
<reference evidence="7 8" key="1">
    <citation type="submission" date="2016-05" db="EMBL/GenBank/DDBJ databases">
        <title>Chromosome and linear plasmid sequence of a 2015 human isolate of tick-borne relapsing fever spirochete, Borrelia turicatae.</title>
        <authorList>
            <person name="Kingry L.C."/>
            <person name="Dhwani B."/>
            <person name="Replogle A."/>
            <person name="Sexton C."/>
            <person name="Rowe L."/>
            <person name="Stermole B.M."/>
            <person name="Christensen A.M."/>
            <person name="Schriefer M.E."/>
        </authorList>
    </citation>
    <scope>NUCLEOTIDE SEQUENCE [LARGE SCALE GENOMIC DNA]</scope>
    <source>
        <strain evidence="7 8">BTE5EL</strain>
    </source>
</reference>
<evidence type="ECO:0000313" key="7">
    <source>
        <dbReference type="EMBL" id="ANF34242.1"/>
    </source>
</evidence>
<evidence type="ECO:0000313" key="8">
    <source>
        <dbReference type="Proteomes" id="UP000264231"/>
    </source>
</evidence>
<evidence type="ECO:0000256" key="1">
    <source>
        <dbReference type="ARBA" id="ARBA00004167"/>
    </source>
</evidence>
<dbReference type="Pfam" id="PF04357">
    <property type="entry name" value="TamB"/>
    <property type="match status" value="1"/>
</dbReference>
<feature type="domain" description="Translocation and assembly module TamB C-terminal" evidence="6">
    <location>
        <begin position="1114"/>
        <end position="1409"/>
    </location>
</feature>
<evidence type="ECO:0000256" key="3">
    <source>
        <dbReference type="ARBA" id="ARBA00022989"/>
    </source>
</evidence>
<evidence type="ECO:0000259" key="6">
    <source>
        <dbReference type="Pfam" id="PF04357"/>
    </source>
</evidence>
<proteinExistence type="predicted"/>
<organism evidence="7 8">
    <name type="scientific">Borrelia turicatae</name>
    <dbReference type="NCBI Taxonomy" id="142"/>
    <lineage>
        <taxon>Bacteria</taxon>
        <taxon>Pseudomonadati</taxon>
        <taxon>Spirochaetota</taxon>
        <taxon>Spirochaetia</taxon>
        <taxon>Spirochaetales</taxon>
        <taxon>Borreliaceae</taxon>
        <taxon>Borrelia</taxon>
    </lineage>
</organism>